<dbReference type="GeneID" id="39862601"/>
<accession>A0AAF0P9F9</accession>
<name>A0AAF0P9F9_9EURY</name>
<organism evidence="1 2">
    <name type="scientific">Natrinema thermotolerans</name>
    <dbReference type="NCBI Taxonomy" id="121872"/>
    <lineage>
        <taxon>Archaea</taxon>
        <taxon>Methanobacteriati</taxon>
        <taxon>Methanobacteriota</taxon>
        <taxon>Stenosarchaea group</taxon>
        <taxon>Halobacteria</taxon>
        <taxon>Halobacteriales</taxon>
        <taxon>Natrialbaceae</taxon>
        <taxon>Natrinema</taxon>
    </lineage>
</organism>
<dbReference type="RefSeq" id="WP_049965882.1">
    <property type="nucleotide sequence ID" value="NZ_CP101873.1"/>
</dbReference>
<dbReference type="GeneID" id="84214932"/>
<evidence type="ECO:0000313" key="2">
    <source>
        <dbReference type="Proteomes" id="UP001224926"/>
    </source>
</evidence>
<evidence type="ECO:0000313" key="1">
    <source>
        <dbReference type="EMBL" id="WMT06359.1"/>
    </source>
</evidence>
<sequence length="82" mass="8584">MDPIELREAVPVLESSVYCNCGAGVTERGIVARPLSTPDAIRASIHAFNSAADADAARGTVAIRETGPAEVSRRPVAPRGRI</sequence>
<dbReference type="EMBL" id="CP101873">
    <property type="protein sequence ID" value="WMT06359.1"/>
    <property type="molecule type" value="Genomic_DNA"/>
</dbReference>
<protein>
    <submittedName>
        <fullName evidence="1">Uncharacterized protein</fullName>
    </submittedName>
</protein>
<proteinExistence type="predicted"/>
<gene>
    <name evidence="1" type="ORF">NP511_13285</name>
</gene>
<keyword evidence="2" id="KW-1185">Reference proteome</keyword>
<reference evidence="1 2" key="1">
    <citation type="submission" date="2022-07" db="EMBL/GenBank/DDBJ databases">
        <title>Two temperate virus in Haloterrigena jeotgali A29.</title>
        <authorList>
            <person name="Deng X."/>
        </authorList>
    </citation>
    <scope>NUCLEOTIDE SEQUENCE [LARGE SCALE GENOMIC DNA]</scope>
    <source>
        <strain evidence="1 2">A29</strain>
    </source>
</reference>
<dbReference type="Proteomes" id="UP001224926">
    <property type="component" value="Chromosome"/>
</dbReference>
<dbReference type="AlphaFoldDB" id="A0AAF0P9F9"/>